<gene>
    <name evidence="1" type="ORF">I4Q42_11345</name>
</gene>
<dbReference type="SUPFAM" id="SSF103515">
    <property type="entry name" value="Autotransporter"/>
    <property type="match status" value="1"/>
</dbReference>
<dbReference type="InterPro" id="IPR036709">
    <property type="entry name" value="Autotransporte_beta_dom_sf"/>
</dbReference>
<comment type="caution">
    <text evidence="1">The sequence shown here is derived from an EMBL/GenBank/DDBJ whole genome shotgun (WGS) entry which is preliminary data.</text>
</comment>
<sequence length="82" mass="8610">MKYAHEFAGIDPQRVRYADWFEGTAYKLGGMGWKGDRLALEVGASAEFSSGGSLDLDLGGEKAGELVSTTGRIGAPSDSKAP</sequence>
<dbReference type="Proteomes" id="UP000639859">
    <property type="component" value="Unassembled WGS sequence"/>
</dbReference>
<evidence type="ECO:0008006" key="3">
    <source>
        <dbReference type="Google" id="ProtNLM"/>
    </source>
</evidence>
<reference evidence="1 2" key="1">
    <citation type="submission" date="2020-11" db="EMBL/GenBank/DDBJ databases">
        <title>genome sequence of strain KACC 18849.</title>
        <authorList>
            <person name="Gao J."/>
            <person name="Zhang X."/>
        </authorList>
    </citation>
    <scope>NUCLEOTIDE SEQUENCE [LARGE SCALE GENOMIC DNA]</scope>
    <source>
        <strain evidence="1 2">KACC 18849</strain>
    </source>
</reference>
<accession>A0ABS0T087</accession>
<evidence type="ECO:0000313" key="2">
    <source>
        <dbReference type="Proteomes" id="UP000639859"/>
    </source>
</evidence>
<organism evidence="1 2">
    <name type="scientific">Caulobacter hibisci</name>
    <dbReference type="NCBI Taxonomy" id="2035993"/>
    <lineage>
        <taxon>Bacteria</taxon>
        <taxon>Pseudomonadati</taxon>
        <taxon>Pseudomonadota</taxon>
        <taxon>Alphaproteobacteria</taxon>
        <taxon>Caulobacterales</taxon>
        <taxon>Caulobacteraceae</taxon>
        <taxon>Caulobacter</taxon>
    </lineage>
</organism>
<dbReference type="EMBL" id="JADWOX010000006">
    <property type="protein sequence ID" value="MBI1684262.1"/>
    <property type="molecule type" value="Genomic_DNA"/>
</dbReference>
<evidence type="ECO:0000313" key="1">
    <source>
        <dbReference type="EMBL" id="MBI1684262.1"/>
    </source>
</evidence>
<keyword evidence="2" id="KW-1185">Reference proteome</keyword>
<proteinExistence type="predicted"/>
<dbReference type="RefSeq" id="WP_198576174.1">
    <property type="nucleotide sequence ID" value="NZ_JADWOX010000006.1"/>
</dbReference>
<name>A0ABS0T087_9CAUL</name>
<protein>
    <recommendedName>
        <fullName evidence="3">Autotransporter domain-containing protein</fullName>
    </recommendedName>
</protein>